<dbReference type="InterPro" id="IPR011990">
    <property type="entry name" value="TPR-like_helical_dom_sf"/>
</dbReference>
<dbReference type="RefSeq" id="XP_021338372.1">
    <property type="nucleotide sequence ID" value="XM_021481769.1"/>
</dbReference>
<dbReference type="GO" id="GO:0005524">
    <property type="term" value="F:ATP binding"/>
    <property type="evidence" value="ECO:0007669"/>
    <property type="project" value="UniProtKB-KW"/>
</dbReference>
<keyword evidence="2" id="KW-0732">Signal</keyword>
<dbReference type="Gene3D" id="3.90.640.10">
    <property type="entry name" value="Actin, Chain A, domain 4"/>
    <property type="match status" value="1"/>
</dbReference>
<keyword evidence="7" id="KW-0346">Stress response</keyword>
<name>A0A1R4AB07_BABMR</name>
<dbReference type="OrthoDB" id="434160at2759"/>
<gene>
    <name evidence="7" type="ORF">BMR1_02g04221</name>
</gene>
<dbReference type="GO" id="GO:0034663">
    <property type="term" value="C:endoplasmic reticulum chaperone complex"/>
    <property type="evidence" value="ECO:0007669"/>
    <property type="project" value="TreeGrafter"/>
</dbReference>
<dbReference type="Gene3D" id="3.30.30.30">
    <property type="match status" value="1"/>
</dbReference>
<keyword evidence="3" id="KW-0547">Nucleotide-binding</keyword>
<keyword evidence="5" id="KW-0143">Chaperone</keyword>
<organism evidence="7 8">
    <name type="scientific">Babesia microti (strain RI)</name>
    <dbReference type="NCBI Taxonomy" id="1133968"/>
    <lineage>
        <taxon>Eukaryota</taxon>
        <taxon>Sar</taxon>
        <taxon>Alveolata</taxon>
        <taxon>Apicomplexa</taxon>
        <taxon>Aconoidasida</taxon>
        <taxon>Piroplasmida</taxon>
        <taxon>Babesiidae</taxon>
        <taxon>Babesia</taxon>
    </lineage>
</organism>
<dbReference type="GeneID" id="24424623"/>
<reference evidence="7 8" key="1">
    <citation type="journal article" date="2012" name="Nucleic Acids Res.">
        <title>Sequencing of the smallest Apicomplexan genome from the human pathogen Babesia microti.</title>
        <authorList>
            <person name="Cornillot E."/>
            <person name="Hadj-Kaddour K."/>
            <person name="Dassouli A."/>
            <person name="Noel B."/>
            <person name="Ranwez V."/>
            <person name="Vacherie B."/>
            <person name="Augagneur Y."/>
            <person name="Bres V."/>
            <person name="Duclos A."/>
            <person name="Randazzo S."/>
            <person name="Carcy B."/>
            <person name="Debierre-Grockiego F."/>
            <person name="Delbecq S."/>
            <person name="Moubri-Menage K."/>
            <person name="Shams-Eldin H."/>
            <person name="Usmani-Brown S."/>
            <person name="Bringaud F."/>
            <person name="Wincker P."/>
            <person name="Vivares C.P."/>
            <person name="Schwarz R.T."/>
            <person name="Schetters T.P."/>
            <person name="Krause P.J."/>
            <person name="Gorenflot A."/>
            <person name="Berry V."/>
            <person name="Barbe V."/>
            <person name="Ben Mamoun C."/>
        </authorList>
    </citation>
    <scope>NUCLEOTIDE SEQUENCE [LARGE SCALE GENOMIC DNA]</scope>
    <source>
        <strain evidence="7 8">RI</strain>
    </source>
</reference>
<keyword evidence="4" id="KW-0067">ATP-binding</keyword>
<sequence>MKSYILSLDIGASASCVCSVNSSNPNDIKLNVNQASNRQTPTVIAFRDNEMIFAEEAEGSLATLADNAATMLSVVMGLNDKQCSQFAADNCLYYSPNIVEIDNLPAIAVQFAGSETKIPMTELLFFYIRNLLEVPLLEYPQEIEYELIISVPTNASDAYIQDLGKSISYLKGIKRAWAVSESYASLHRWSKAQLPDYMNNFTESHLGFLDIGFSSTTFSITKVAKLISEDGAYSYQLCIIGEQTIPFGTLTMIKSISELVAKKFEFEIDKLPYKKRITLFKACNKCLKDLSISDHAKVEIECFLNEDDLLCPITREQLTEEGNNLIDNTVTNLIKGVLKTANMETVDNIELIGGGSRVPLVQKLLGKFIADGNKFRHTIHNKSCIAHGSILALLPPDENIVITKSDNSVKEIVLVPLSDEAKERIDKIYNVHMEHKKKVNMLNALESRILEIRNHKSGDFSDLISDEMNPLIDQLESWTWDSLNDPSVTLTNIEEKLDSFEKNLEKTSPRYIEEINRKHEEKRNREMEMSDDTTLTKEQLLKRAAKNKQEGNELYADGNIELSIQRYIKSLGYCTKVVDPTEAQLHEMNDIKYACHLNLAQCYLRFDSEQAYNKAKKSCESALSIKQTAKAYFKISIAYEKLKDFDKSMDSIKKAMELENNKTFSDRAALLNRFIQARKEKEKKVYSKMFA</sequence>
<dbReference type="PROSITE" id="PS50005">
    <property type="entry name" value="TPR"/>
    <property type="match status" value="1"/>
</dbReference>
<dbReference type="SUPFAM" id="SSF48452">
    <property type="entry name" value="TPR-like"/>
    <property type="match status" value="1"/>
</dbReference>
<dbReference type="PANTHER" id="PTHR45639">
    <property type="entry name" value="HSC70CB, ISOFORM G-RELATED"/>
    <property type="match status" value="1"/>
</dbReference>
<dbReference type="KEGG" id="bmic:BMR1_02g04221"/>
<dbReference type="GO" id="GO:0140662">
    <property type="term" value="F:ATP-dependent protein folding chaperone"/>
    <property type="evidence" value="ECO:0007669"/>
    <property type="project" value="InterPro"/>
</dbReference>
<accession>A0A1R4AB07</accession>
<evidence type="ECO:0000256" key="5">
    <source>
        <dbReference type="ARBA" id="ARBA00023186"/>
    </source>
</evidence>
<dbReference type="PRINTS" id="PR00301">
    <property type="entry name" value="HEATSHOCK70"/>
</dbReference>
<reference evidence="7 8" key="2">
    <citation type="journal article" date="2013" name="PLoS ONE">
        <title>Whole genome mapping and re-organization of the nuclear and mitochondrial genomes of Babesia microti isolates.</title>
        <authorList>
            <person name="Cornillot E."/>
            <person name="Dassouli A."/>
            <person name="Garg A."/>
            <person name="Pachikara N."/>
            <person name="Randazzo S."/>
            <person name="Depoix D."/>
            <person name="Carcy B."/>
            <person name="Delbecq S."/>
            <person name="Frutos R."/>
            <person name="Silva J.C."/>
            <person name="Sutton R."/>
            <person name="Krause P.J."/>
            <person name="Mamoun C.B."/>
        </authorList>
    </citation>
    <scope>NUCLEOTIDE SEQUENCE [LARGE SCALE GENOMIC DNA]</scope>
    <source>
        <strain evidence="7 8">RI</strain>
    </source>
</reference>
<dbReference type="VEuPathDB" id="PiroplasmaDB:BMR1_02g04221"/>
<proteinExistence type="predicted"/>
<reference evidence="7 8" key="3">
    <citation type="journal article" date="2016" name="Sci. Rep.">
        <title>Genome-wide diversity and gene expression profiling of Babesia microti isolates identify polymorphic genes that mediate host-pathogen interactions.</title>
        <authorList>
            <person name="Silva J.C."/>
            <person name="Cornillot E."/>
            <person name="McCracken C."/>
            <person name="Usmani-Brown S."/>
            <person name="Dwivedi A."/>
            <person name="Ifeonu O.O."/>
            <person name="Crabtree J."/>
            <person name="Gotia H.T."/>
            <person name="Virji A.Z."/>
            <person name="Reynes C."/>
            <person name="Colinge J."/>
            <person name="Kumar V."/>
            <person name="Lawres L."/>
            <person name="Pazzi J.E."/>
            <person name="Pablo J.V."/>
            <person name="Hung C."/>
            <person name="Brancato J."/>
            <person name="Kumari P."/>
            <person name="Orvis J."/>
            <person name="Tretina K."/>
            <person name="Chibucos M."/>
            <person name="Ott S."/>
            <person name="Sadzewicz L."/>
            <person name="Sengamalay N."/>
            <person name="Shetty A.C."/>
            <person name="Su Q."/>
            <person name="Tallon L."/>
            <person name="Fraser C.M."/>
            <person name="Frutos R."/>
            <person name="Molina D.M."/>
            <person name="Krause P.J."/>
            <person name="Ben Mamoun C."/>
        </authorList>
    </citation>
    <scope>NUCLEOTIDE SEQUENCE [LARGE SCALE GENOMIC DNA]</scope>
    <source>
        <strain evidence="7 8">RI</strain>
    </source>
</reference>
<dbReference type="SMART" id="SM00028">
    <property type="entry name" value="TPR"/>
    <property type="match status" value="1"/>
</dbReference>
<dbReference type="GO" id="GO:0005788">
    <property type="term" value="C:endoplasmic reticulum lumen"/>
    <property type="evidence" value="ECO:0007669"/>
    <property type="project" value="UniProtKB-SubCell"/>
</dbReference>
<keyword evidence="6" id="KW-0802">TPR repeat</keyword>
<evidence type="ECO:0000256" key="4">
    <source>
        <dbReference type="ARBA" id="ARBA00022840"/>
    </source>
</evidence>
<evidence type="ECO:0000313" key="8">
    <source>
        <dbReference type="Proteomes" id="UP000002899"/>
    </source>
</evidence>
<dbReference type="InterPro" id="IPR019734">
    <property type="entry name" value="TPR_rpt"/>
</dbReference>
<evidence type="ECO:0000256" key="6">
    <source>
        <dbReference type="PROSITE-ProRule" id="PRU00339"/>
    </source>
</evidence>
<dbReference type="PANTHER" id="PTHR45639:SF3">
    <property type="entry name" value="HYPOXIA UP-REGULATED PROTEIN 1"/>
    <property type="match status" value="1"/>
</dbReference>
<dbReference type="GO" id="GO:0030968">
    <property type="term" value="P:endoplasmic reticulum unfolded protein response"/>
    <property type="evidence" value="ECO:0007669"/>
    <property type="project" value="TreeGrafter"/>
</dbReference>
<dbReference type="Gene3D" id="1.25.40.10">
    <property type="entry name" value="Tetratricopeptide repeat domain"/>
    <property type="match status" value="1"/>
</dbReference>
<dbReference type="EMBL" id="FO082872">
    <property type="protein sequence ID" value="SJK86181.1"/>
    <property type="molecule type" value="Genomic_DNA"/>
</dbReference>
<dbReference type="AlphaFoldDB" id="A0A1R4AB07"/>
<dbReference type="Proteomes" id="UP000002899">
    <property type="component" value="Chromosome II"/>
</dbReference>
<dbReference type="SUPFAM" id="SSF53067">
    <property type="entry name" value="Actin-like ATPase domain"/>
    <property type="match status" value="2"/>
</dbReference>
<dbReference type="InterPro" id="IPR013126">
    <property type="entry name" value="Hsp_70_fam"/>
</dbReference>
<evidence type="ECO:0000256" key="1">
    <source>
        <dbReference type="ARBA" id="ARBA00004319"/>
    </source>
</evidence>
<dbReference type="InterPro" id="IPR043129">
    <property type="entry name" value="ATPase_NBD"/>
</dbReference>
<keyword evidence="8" id="KW-1185">Reference proteome</keyword>
<evidence type="ECO:0000256" key="2">
    <source>
        <dbReference type="ARBA" id="ARBA00022729"/>
    </source>
</evidence>
<protein>
    <submittedName>
        <fullName evidence="7">Heat shock protein homolog SSE1</fullName>
    </submittedName>
</protein>
<comment type="subcellular location">
    <subcellularLocation>
        <location evidence="1">Endoplasmic reticulum lumen</location>
    </subcellularLocation>
</comment>
<feature type="repeat" description="TPR" evidence="6">
    <location>
        <begin position="629"/>
        <end position="662"/>
    </location>
</feature>
<dbReference type="Gene3D" id="3.30.420.40">
    <property type="match status" value="2"/>
</dbReference>
<dbReference type="InterPro" id="IPR018181">
    <property type="entry name" value="Heat_shock_70_CS"/>
</dbReference>
<dbReference type="Pfam" id="PF00012">
    <property type="entry name" value="HSP70"/>
    <property type="match status" value="1"/>
</dbReference>
<evidence type="ECO:0000256" key="3">
    <source>
        <dbReference type="ARBA" id="ARBA00022741"/>
    </source>
</evidence>
<dbReference type="PROSITE" id="PS01036">
    <property type="entry name" value="HSP70_3"/>
    <property type="match status" value="1"/>
</dbReference>
<evidence type="ECO:0000313" key="7">
    <source>
        <dbReference type="EMBL" id="SJK86181.1"/>
    </source>
</evidence>